<evidence type="ECO:0000313" key="2">
    <source>
        <dbReference type="Proteomes" id="UP001381693"/>
    </source>
</evidence>
<evidence type="ECO:0000313" key="1">
    <source>
        <dbReference type="EMBL" id="KAK7083038.1"/>
    </source>
</evidence>
<comment type="caution">
    <text evidence="1">The sequence shown here is derived from an EMBL/GenBank/DDBJ whole genome shotgun (WGS) entry which is preliminary data.</text>
</comment>
<accession>A0AAN8XNI2</accession>
<name>A0AAN8XNI2_HALRR</name>
<dbReference type="InterPro" id="IPR027902">
    <property type="entry name" value="DUF4487"/>
</dbReference>
<keyword evidence="2" id="KW-1185">Reference proteome</keyword>
<reference evidence="1 2" key="1">
    <citation type="submission" date="2023-11" db="EMBL/GenBank/DDBJ databases">
        <title>Halocaridina rubra genome assembly.</title>
        <authorList>
            <person name="Smith C."/>
        </authorList>
    </citation>
    <scope>NUCLEOTIDE SEQUENCE [LARGE SCALE GENOMIC DNA]</scope>
    <source>
        <strain evidence="1">EP-1</strain>
        <tissue evidence="1">Whole</tissue>
    </source>
</reference>
<sequence>MGSQRSQAETTDVLSLCVEASQWTDEDIRQKLPSVLPIFKISFSACHQNENTSQILYCICFRFTLVLLHYVFPLFRRVNLAFVDDGLQAASVVIGSFLPCLEVEKETFKLLDVILPALQNFLTCFLEECVAKSTENIEAVNKTLQQSLVVLENCISVVQFLMQADSIGTEETSNIPKAFLHIINISLQHLSCSKDTYGDYIELIGDTISTLCHLAVDLSSKFAALIPKFTWDTFNGEDLEVLIFTCDELCLTASYLSELSNLRAFVNVWRTYASLVNQHHNYLITNLDMGKPVEALSKEIKNGFNLLLGLPSSDSLNDQNQKLMQRTLKTLNFCLKIVVSLCEKFRGYLRSAHYSLVSLLFCLFKFSPGNITLHSYPSQFQKNVESQTTIGIEPLLLHLRNDEEFVKTVLDAGTELTEEISEDMGSFLLLLIAVAVPASAAVMIHLKRFLHAIFAAVKDSHVSLSLPCKRDGVMYGGQQHSSVSLYEHILTRLCVLVANLDGTQFQVLEEVLIEWLLSGHLWPSLLVSDVWCFLARYGTSELCLQHCVFLLDILPHTVSYSQESLITASLLGRLVSKLTQADKEHFMCTFKEKNANPDTDMTILYSFLQENEATEVKDCKCKMMVSSIQNINEICAQQATDCNFVKLRQELELLTPVSTSSVPFSRSSETSLSGVEKEFADSLATLWERMPEKLMGATVVDHIVACMAHASVLVIIHFSNAQLCQILSLCRMYVTNSTPVVCIAIANFLEALGRITLLSSSEQESVLSLIAECMAGLLQHSNPLVQQFGLETFVSFGRHTVHENVLPMCLDGCSEKVQEYVTNYLQQEPHPIPSEHTELSIIQVQSNISKTMDKNNAFISISDFTNIANIQPTFEGINVTNAHEQSDAKKRKLNDCETYKDQVQSLLCKLHESQRLMREMKECGESVKPSDINEIKSCLKELLYSIDALE</sequence>
<dbReference type="Pfam" id="PF14868">
    <property type="entry name" value="DUF4487"/>
    <property type="match status" value="1"/>
</dbReference>
<protein>
    <submittedName>
        <fullName evidence="1">Uncharacterized protein</fullName>
    </submittedName>
</protein>
<dbReference type="PANTHER" id="PTHR16071:SF2">
    <property type="entry name" value="FIGNL1-INTERACTING REGULATOR OF RECOMBINATION AND MITOSIS"/>
    <property type="match status" value="1"/>
</dbReference>
<proteinExistence type="predicted"/>
<organism evidence="1 2">
    <name type="scientific">Halocaridina rubra</name>
    <name type="common">Hawaiian red shrimp</name>
    <dbReference type="NCBI Taxonomy" id="373956"/>
    <lineage>
        <taxon>Eukaryota</taxon>
        <taxon>Metazoa</taxon>
        <taxon>Ecdysozoa</taxon>
        <taxon>Arthropoda</taxon>
        <taxon>Crustacea</taxon>
        <taxon>Multicrustacea</taxon>
        <taxon>Malacostraca</taxon>
        <taxon>Eumalacostraca</taxon>
        <taxon>Eucarida</taxon>
        <taxon>Decapoda</taxon>
        <taxon>Pleocyemata</taxon>
        <taxon>Caridea</taxon>
        <taxon>Atyoidea</taxon>
        <taxon>Atyidae</taxon>
        <taxon>Halocaridina</taxon>
    </lineage>
</organism>
<dbReference type="PANTHER" id="PTHR16071">
    <property type="entry name" value="CHROMOSOME 1 OPEN READING FRAME 112"/>
    <property type="match status" value="1"/>
</dbReference>
<dbReference type="Proteomes" id="UP001381693">
    <property type="component" value="Unassembled WGS sequence"/>
</dbReference>
<gene>
    <name evidence="1" type="ORF">SK128_021181</name>
</gene>
<dbReference type="AlphaFoldDB" id="A0AAN8XNI2"/>
<dbReference type="EMBL" id="JAXCGZ010003824">
    <property type="protein sequence ID" value="KAK7083038.1"/>
    <property type="molecule type" value="Genomic_DNA"/>
</dbReference>
<dbReference type="SUPFAM" id="SSF48371">
    <property type="entry name" value="ARM repeat"/>
    <property type="match status" value="1"/>
</dbReference>
<dbReference type="InterPro" id="IPR016024">
    <property type="entry name" value="ARM-type_fold"/>
</dbReference>